<accession>A0A6G9ZFT6</accession>
<dbReference type="EMBL" id="CP046173">
    <property type="protein sequence ID" value="QIS24324.1"/>
    <property type="molecule type" value="Genomic_DNA"/>
</dbReference>
<dbReference type="GO" id="GO:0006508">
    <property type="term" value="P:proteolysis"/>
    <property type="evidence" value="ECO:0007669"/>
    <property type="project" value="UniProtKB-KW"/>
</dbReference>
<dbReference type="GO" id="GO:0080120">
    <property type="term" value="P:CAAX-box protein maturation"/>
    <property type="evidence" value="ECO:0007669"/>
    <property type="project" value="UniProtKB-ARBA"/>
</dbReference>
<dbReference type="InterPro" id="IPR003675">
    <property type="entry name" value="Rce1/LyrA-like_dom"/>
</dbReference>
<organism evidence="4 5">
    <name type="scientific">Nocardia terpenica</name>
    <dbReference type="NCBI Taxonomy" id="455432"/>
    <lineage>
        <taxon>Bacteria</taxon>
        <taxon>Bacillati</taxon>
        <taxon>Actinomycetota</taxon>
        <taxon>Actinomycetes</taxon>
        <taxon>Mycobacteriales</taxon>
        <taxon>Nocardiaceae</taxon>
        <taxon>Nocardia</taxon>
    </lineage>
</organism>
<feature type="transmembrane region" description="Helical" evidence="1">
    <location>
        <begin position="93"/>
        <end position="110"/>
    </location>
</feature>
<feature type="domain" description="CAAX prenyl protease 2/Lysostaphin resistance protein A-like" evidence="3">
    <location>
        <begin position="35"/>
        <end position="132"/>
    </location>
</feature>
<feature type="chain" id="PRO_5039261102" evidence="2">
    <location>
        <begin position="21"/>
        <end position="188"/>
    </location>
</feature>
<keyword evidence="1" id="KW-1133">Transmembrane helix</keyword>
<evidence type="ECO:0000256" key="1">
    <source>
        <dbReference type="SAM" id="Phobius"/>
    </source>
</evidence>
<keyword evidence="4" id="KW-0645">Protease</keyword>
<keyword evidence="4" id="KW-0378">Hydrolase</keyword>
<dbReference type="GO" id="GO:0008237">
    <property type="term" value="F:metallopeptidase activity"/>
    <property type="evidence" value="ECO:0007669"/>
    <property type="project" value="UniProtKB-KW"/>
</dbReference>
<sequence length="188" mass="19050">MFTTPAVTAVTVAAVALACAAGVAAPGLPTSLTAAPALVTFTLIAAACEELGWTGYATDPLRRRYGTLATALLLGIVWAAWHLPALIQAGHPPVWLAGWCVGTVAARLLIVTLHTTTGGLTAPILAHAQLNLCVAYTPGYDHPALPWICGLLTTAAAITAHLAAGRDTGIGTGATASGRIDSGTTHRE</sequence>
<keyword evidence="4" id="KW-0482">Metalloprotease</keyword>
<dbReference type="AlphaFoldDB" id="A0A6G9ZFT6"/>
<dbReference type="GO" id="GO:0004175">
    <property type="term" value="F:endopeptidase activity"/>
    <property type="evidence" value="ECO:0007669"/>
    <property type="project" value="UniProtKB-ARBA"/>
</dbReference>
<dbReference type="PANTHER" id="PTHR35797:SF1">
    <property type="entry name" value="PROTEASE"/>
    <property type="match status" value="1"/>
</dbReference>
<evidence type="ECO:0000259" key="3">
    <source>
        <dbReference type="Pfam" id="PF02517"/>
    </source>
</evidence>
<dbReference type="Proteomes" id="UP000500953">
    <property type="component" value="Chromosome"/>
</dbReference>
<evidence type="ECO:0000313" key="4">
    <source>
        <dbReference type="EMBL" id="QIS24324.1"/>
    </source>
</evidence>
<gene>
    <name evidence="4" type="ORF">F6W96_19770</name>
</gene>
<keyword evidence="2" id="KW-0732">Signal</keyword>
<feature type="signal peptide" evidence="2">
    <location>
        <begin position="1"/>
        <end position="20"/>
    </location>
</feature>
<proteinExistence type="predicted"/>
<dbReference type="Pfam" id="PF02517">
    <property type="entry name" value="Rce1-like"/>
    <property type="match status" value="1"/>
</dbReference>
<name>A0A6G9ZFT6_9NOCA</name>
<dbReference type="PANTHER" id="PTHR35797">
    <property type="entry name" value="PROTEASE-RELATED"/>
    <property type="match status" value="1"/>
</dbReference>
<evidence type="ECO:0000313" key="5">
    <source>
        <dbReference type="Proteomes" id="UP000500953"/>
    </source>
</evidence>
<protein>
    <submittedName>
        <fullName evidence="4">CPBP family intramembrane metalloprotease</fullName>
    </submittedName>
</protein>
<feature type="transmembrane region" description="Helical" evidence="1">
    <location>
        <begin position="65"/>
        <end position="87"/>
    </location>
</feature>
<reference evidence="4 5" key="1">
    <citation type="journal article" date="2019" name="ACS Chem. Biol.">
        <title>Identification and Mobilization of a Cryptic Antibiotic Biosynthesis Gene Locus from a Human-Pathogenic Nocardia Isolate.</title>
        <authorList>
            <person name="Herisse M."/>
            <person name="Ishida K."/>
            <person name="Porter J.L."/>
            <person name="Howden B."/>
            <person name="Hertweck C."/>
            <person name="Stinear T.P."/>
            <person name="Pidot S.J."/>
        </authorList>
    </citation>
    <scope>NUCLEOTIDE SEQUENCE [LARGE SCALE GENOMIC DNA]</scope>
    <source>
        <strain evidence="4 5">AUSMDU00012715</strain>
    </source>
</reference>
<keyword evidence="1" id="KW-0812">Transmembrane</keyword>
<keyword evidence="1" id="KW-0472">Membrane</keyword>
<dbReference type="InterPro" id="IPR042150">
    <property type="entry name" value="MmRce1-like"/>
</dbReference>
<evidence type="ECO:0000256" key="2">
    <source>
        <dbReference type="SAM" id="SignalP"/>
    </source>
</evidence>